<gene>
    <name evidence="2" type="ORF">D8Y22_07115</name>
</gene>
<feature type="region of interest" description="Disordered" evidence="1">
    <location>
        <begin position="1"/>
        <end position="36"/>
    </location>
</feature>
<keyword evidence="3" id="KW-1185">Reference proteome</keyword>
<proteinExistence type="predicted"/>
<evidence type="ECO:0000313" key="2">
    <source>
        <dbReference type="EMBL" id="THE65577.1"/>
    </source>
</evidence>
<sequence>MGDPNTESGSVAAPLRPGDRDGADDSGGSDADLDAGSVRCDTCETTIGPQEFRLTRLLEDGYTTHERHYCSEMCFPDGQARSSGASDGVRDWSYCR</sequence>
<feature type="compositionally biased region" description="Low complexity" evidence="1">
    <location>
        <begin position="26"/>
        <end position="36"/>
    </location>
</feature>
<reference evidence="2 3" key="1">
    <citation type="submission" date="2018-10" db="EMBL/GenBank/DDBJ databases">
        <title>Natronolimnobius sp. XQ-INN 246 isolated from Inner Mongolia Autonomous Region of China.</title>
        <authorList>
            <person name="Xue Q."/>
        </authorList>
    </citation>
    <scope>NUCLEOTIDE SEQUENCE [LARGE SCALE GENOMIC DNA]</scope>
    <source>
        <strain evidence="2 3">XQ-INN 246</strain>
    </source>
</reference>
<dbReference type="EMBL" id="RBZW01000019">
    <property type="protein sequence ID" value="THE65577.1"/>
    <property type="molecule type" value="Genomic_DNA"/>
</dbReference>
<dbReference type="RefSeq" id="WP_141464007.1">
    <property type="nucleotide sequence ID" value="NZ_RBZW01000019.1"/>
</dbReference>
<evidence type="ECO:0000256" key="1">
    <source>
        <dbReference type="SAM" id="MobiDB-lite"/>
    </source>
</evidence>
<evidence type="ECO:0000313" key="3">
    <source>
        <dbReference type="Proteomes" id="UP000318864"/>
    </source>
</evidence>
<name>A0A4V3VLG4_9EURY</name>
<accession>A0A4V3VLG4</accession>
<comment type="caution">
    <text evidence="2">The sequence shown here is derived from an EMBL/GenBank/DDBJ whole genome shotgun (WGS) entry which is preliminary data.</text>
</comment>
<dbReference type="OrthoDB" id="157517at2157"/>
<dbReference type="Pfam" id="PF24461">
    <property type="entry name" value="DUF7576"/>
    <property type="match status" value="1"/>
</dbReference>
<dbReference type="AlphaFoldDB" id="A0A4V3VLG4"/>
<protein>
    <submittedName>
        <fullName evidence="2">Uncharacterized protein</fullName>
    </submittedName>
</protein>
<organism evidence="2 3">
    <name type="scientific">Salinadaptatus halalkaliphilus</name>
    <dbReference type="NCBI Taxonomy" id="2419781"/>
    <lineage>
        <taxon>Archaea</taxon>
        <taxon>Methanobacteriati</taxon>
        <taxon>Methanobacteriota</taxon>
        <taxon>Stenosarchaea group</taxon>
        <taxon>Halobacteria</taxon>
        <taxon>Halobacteriales</taxon>
        <taxon>Natrialbaceae</taxon>
        <taxon>Salinadaptatus</taxon>
    </lineage>
</organism>
<dbReference type="InterPro" id="IPR055998">
    <property type="entry name" value="DUF7576"/>
</dbReference>
<dbReference type="Proteomes" id="UP000318864">
    <property type="component" value="Unassembled WGS sequence"/>
</dbReference>